<evidence type="ECO:0000259" key="5">
    <source>
        <dbReference type="Pfam" id="PF03544"/>
    </source>
</evidence>
<protein>
    <recommendedName>
        <fullName evidence="5">TonB C-terminal domain-containing protein</fullName>
    </recommendedName>
</protein>
<dbReference type="EMBL" id="MQWB01000001">
    <property type="protein sequence ID" value="OZC03322.1"/>
    <property type="molecule type" value="Genomic_DNA"/>
</dbReference>
<dbReference type="InParanoid" id="A0A259TZZ4"/>
<keyword evidence="7" id="KW-1185">Reference proteome</keyword>
<dbReference type="AlphaFoldDB" id="A0A259TZZ4"/>
<evidence type="ECO:0000256" key="2">
    <source>
        <dbReference type="ARBA" id="ARBA00022692"/>
    </source>
</evidence>
<evidence type="ECO:0000313" key="6">
    <source>
        <dbReference type="EMBL" id="OZC03322.1"/>
    </source>
</evidence>
<gene>
    <name evidence="6" type="ORF">BSZ36_10220</name>
</gene>
<organism evidence="6 7">
    <name type="scientific">Rubricoccus marinus</name>
    <dbReference type="NCBI Taxonomy" id="716817"/>
    <lineage>
        <taxon>Bacteria</taxon>
        <taxon>Pseudomonadati</taxon>
        <taxon>Rhodothermota</taxon>
        <taxon>Rhodothermia</taxon>
        <taxon>Rhodothermales</taxon>
        <taxon>Rubricoccaceae</taxon>
        <taxon>Rubricoccus</taxon>
    </lineage>
</organism>
<dbReference type="SUPFAM" id="SSF74653">
    <property type="entry name" value="TolA/TonB C-terminal domain"/>
    <property type="match status" value="1"/>
</dbReference>
<sequence length="107" mass="11531">MAPVDPRDQPLADWNAVADSVGYPELARRARIEATVPATVRLDARGRAARVEVSSASAIHVMLRDAAEDGLKSAVYEPAQRGTNPFAGDVDVVVIFRSRLCGTPVRF</sequence>
<evidence type="ECO:0000313" key="7">
    <source>
        <dbReference type="Proteomes" id="UP000216446"/>
    </source>
</evidence>
<dbReference type="Proteomes" id="UP000216446">
    <property type="component" value="Unassembled WGS sequence"/>
</dbReference>
<reference evidence="6 7" key="1">
    <citation type="submission" date="2016-11" db="EMBL/GenBank/DDBJ databases">
        <title>Study of marine rhodopsin-containing bacteria.</title>
        <authorList>
            <person name="Yoshizawa S."/>
            <person name="Kumagai Y."/>
            <person name="Kogure K."/>
        </authorList>
    </citation>
    <scope>NUCLEOTIDE SEQUENCE [LARGE SCALE GENOMIC DNA]</scope>
    <source>
        <strain evidence="6 7">SG-29</strain>
    </source>
</reference>
<keyword evidence="3" id="KW-1133">Transmembrane helix</keyword>
<dbReference type="Pfam" id="PF03544">
    <property type="entry name" value="TonB_C"/>
    <property type="match status" value="1"/>
</dbReference>
<dbReference type="NCBIfam" id="TIGR01352">
    <property type="entry name" value="tonB_Cterm"/>
    <property type="match status" value="1"/>
</dbReference>
<keyword evidence="4" id="KW-0472">Membrane</keyword>
<comment type="subcellular location">
    <subcellularLocation>
        <location evidence="1">Membrane</location>
        <topology evidence="1">Single-pass membrane protein</topology>
    </subcellularLocation>
</comment>
<evidence type="ECO:0000256" key="1">
    <source>
        <dbReference type="ARBA" id="ARBA00004167"/>
    </source>
</evidence>
<dbReference type="GO" id="GO:0016020">
    <property type="term" value="C:membrane"/>
    <property type="evidence" value="ECO:0007669"/>
    <property type="project" value="UniProtKB-SubCell"/>
</dbReference>
<evidence type="ECO:0000256" key="3">
    <source>
        <dbReference type="ARBA" id="ARBA00022989"/>
    </source>
</evidence>
<dbReference type="GO" id="GO:0055085">
    <property type="term" value="P:transmembrane transport"/>
    <property type="evidence" value="ECO:0007669"/>
    <property type="project" value="InterPro"/>
</dbReference>
<proteinExistence type="predicted"/>
<accession>A0A259TZZ4</accession>
<dbReference type="InterPro" id="IPR037682">
    <property type="entry name" value="TonB_C"/>
</dbReference>
<feature type="domain" description="TonB C-terminal" evidence="5">
    <location>
        <begin position="23"/>
        <end position="97"/>
    </location>
</feature>
<dbReference type="Gene3D" id="3.30.1150.10">
    <property type="match status" value="1"/>
</dbReference>
<evidence type="ECO:0000256" key="4">
    <source>
        <dbReference type="ARBA" id="ARBA00023136"/>
    </source>
</evidence>
<dbReference type="InterPro" id="IPR006260">
    <property type="entry name" value="TonB/TolA_C"/>
</dbReference>
<comment type="caution">
    <text evidence="6">The sequence shown here is derived from an EMBL/GenBank/DDBJ whole genome shotgun (WGS) entry which is preliminary data.</text>
</comment>
<name>A0A259TZZ4_9BACT</name>
<keyword evidence="2" id="KW-0812">Transmembrane</keyword>